<keyword evidence="8" id="KW-0675">Receptor</keyword>
<protein>
    <recommendedName>
        <fullName evidence="13">Odorant receptor</fullName>
    </recommendedName>
</protein>
<evidence type="ECO:0000256" key="9">
    <source>
        <dbReference type="ARBA" id="ARBA00023224"/>
    </source>
</evidence>
<feature type="transmembrane region" description="Helical" evidence="10">
    <location>
        <begin position="282"/>
        <end position="303"/>
    </location>
</feature>
<keyword evidence="4 10" id="KW-0812">Transmembrane</keyword>
<evidence type="ECO:0000256" key="5">
    <source>
        <dbReference type="ARBA" id="ARBA00022725"/>
    </source>
</evidence>
<evidence type="ECO:0000313" key="11">
    <source>
        <dbReference type="EnsemblMetazoa" id="AFAF000554-PA"/>
    </source>
</evidence>
<sequence length="390" mass="44546">MKIWNQYLERQRARLRTQYQTPGELFNSACEMLIKCFAVCGGERMKPGYTRRNARLIFLVSDLIVYLGVNVYSMALVWGSLMDEVFCFVTLGVAIQGLAKIEAFTCPELNDLHLYNVGRFLVPARFPEVEEALFHTAMMCKVFIRILAVAFSIVAIAIYTYMIVMPLVLQELALAFGFYLPFFDFRSPVGYTINWLYQFVQVLESCFGLMACDTCLMFLILNATGQMDLIIIYLRRLTELIDGNASGQNDDEIADLIGYIVVKYLEHTKYVRDMDKLLKKQFFISFCCMIFELVASLAIIVRIPWYPGMAVTLICTIQLFVSCALGTFLSSKSDKLVEEIYNVNWYGLSTKHQKTLQQVLLTSQHPVVLSDGFSAINLFTFVEVLVLNPF</sequence>
<evidence type="ECO:0008006" key="13">
    <source>
        <dbReference type="Google" id="ProtNLM"/>
    </source>
</evidence>
<evidence type="ECO:0000256" key="4">
    <source>
        <dbReference type="ARBA" id="ARBA00022692"/>
    </source>
</evidence>
<evidence type="ECO:0000256" key="10">
    <source>
        <dbReference type="SAM" id="Phobius"/>
    </source>
</evidence>
<evidence type="ECO:0000256" key="7">
    <source>
        <dbReference type="ARBA" id="ARBA00023136"/>
    </source>
</evidence>
<reference evidence="12" key="1">
    <citation type="submission" date="2014-01" db="EMBL/GenBank/DDBJ databases">
        <title>The Genome Sequence of Anopheles farauti FAR1 (V2).</title>
        <authorList>
            <consortium name="The Broad Institute Genomics Platform"/>
            <person name="Neafsey D.E."/>
            <person name="Besansky N."/>
            <person name="Howell P."/>
            <person name="Walton C."/>
            <person name="Young S.K."/>
            <person name="Zeng Q."/>
            <person name="Gargeya S."/>
            <person name="Fitzgerald M."/>
            <person name="Haas B."/>
            <person name="Abouelleil A."/>
            <person name="Allen A.W."/>
            <person name="Alvarado L."/>
            <person name="Arachchi H.M."/>
            <person name="Berlin A.M."/>
            <person name="Chapman S.B."/>
            <person name="Gainer-Dewar J."/>
            <person name="Goldberg J."/>
            <person name="Griggs A."/>
            <person name="Gujja S."/>
            <person name="Hansen M."/>
            <person name="Howarth C."/>
            <person name="Imamovic A."/>
            <person name="Ireland A."/>
            <person name="Larimer J."/>
            <person name="McCowan C."/>
            <person name="Murphy C."/>
            <person name="Pearson M."/>
            <person name="Poon T.W."/>
            <person name="Priest M."/>
            <person name="Roberts A."/>
            <person name="Saif S."/>
            <person name="Shea T."/>
            <person name="Sisk P."/>
            <person name="Sykes S."/>
            <person name="Wortman J."/>
            <person name="Nusbaum C."/>
            <person name="Birren B."/>
        </authorList>
    </citation>
    <scope>NUCLEOTIDE SEQUENCE [LARGE SCALE GENOMIC DNA]</scope>
    <source>
        <strain evidence="12">FAR1</strain>
    </source>
</reference>
<feature type="transmembrane region" description="Helical" evidence="10">
    <location>
        <begin position="142"/>
        <end position="160"/>
    </location>
</feature>
<dbReference type="InterPro" id="IPR004117">
    <property type="entry name" value="7tm6_olfct_rcpt"/>
</dbReference>
<dbReference type="Proteomes" id="UP000075886">
    <property type="component" value="Unassembled WGS sequence"/>
</dbReference>
<name>A0A182Q0D3_9DIPT</name>
<keyword evidence="5" id="KW-0552">Olfaction</keyword>
<evidence type="ECO:0000256" key="2">
    <source>
        <dbReference type="ARBA" id="ARBA00022475"/>
    </source>
</evidence>
<feature type="transmembrane region" description="Helical" evidence="10">
    <location>
        <begin position="309"/>
        <end position="329"/>
    </location>
</feature>
<keyword evidence="9" id="KW-0807">Transducer</keyword>
<dbReference type="AlphaFoldDB" id="A0A182Q0D3"/>
<dbReference type="EMBL" id="AXCN02002075">
    <property type="status" value="NOT_ANNOTATED_CDS"/>
    <property type="molecule type" value="Genomic_DNA"/>
</dbReference>
<evidence type="ECO:0000256" key="6">
    <source>
        <dbReference type="ARBA" id="ARBA00022989"/>
    </source>
</evidence>
<evidence type="ECO:0000256" key="3">
    <source>
        <dbReference type="ARBA" id="ARBA00022606"/>
    </source>
</evidence>
<dbReference type="PANTHER" id="PTHR21137:SF35">
    <property type="entry name" value="ODORANT RECEPTOR 19A-RELATED"/>
    <property type="match status" value="1"/>
</dbReference>
<dbReference type="GO" id="GO:0005549">
    <property type="term" value="F:odorant binding"/>
    <property type="evidence" value="ECO:0007669"/>
    <property type="project" value="InterPro"/>
</dbReference>
<comment type="subcellular location">
    <subcellularLocation>
        <location evidence="1">Cell membrane</location>
        <topology evidence="1">Multi-pass membrane protein</topology>
    </subcellularLocation>
</comment>
<dbReference type="PANTHER" id="PTHR21137">
    <property type="entry name" value="ODORANT RECEPTOR"/>
    <property type="match status" value="1"/>
</dbReference>
<reference evidence="11" key="2">
    <citation type="submission" date="2020-05" db="UniProtKB">
        <authorList>
            <consortium name="EnsemblMetazoa"/>
        </authorList>
    </citation>
    <scope>IDENTIFICATION</scope>
    <source>
        <strain evidence="11">FAR1</strain>
    </source>
</reference>
<keyword evidence="3" id="KW-0716">Sensory transduction</keyword>
<keyword evidence="6 10" id="KW-1133">Transmembrane helix</keyword>
<feature type="transmembrane region" description="Helical" evidence="10">
    <location>
        <begin position="167"/>
        <end position="183"/>
    </location>
</feature>
<keyword evidence="2" id="KW-1003">Cell membrane</keyword>
<evidence type="ECO:0000313" key="12">
    <source>
        <dbReference type="Proteomes" id="UP000075886"/>
    </source>
</evidence>
<feature type="transmembrane region" description="Helical" evidence="10">
    <location>
        <begin position="195"/>
        <end position="221"/>
    </location>
</feature>
<evidence type="ECO:0000256" key="8">
    <source>
        <dbReference type="ARBA" id="ARBA00023170"/>
    </source>
</evidence>
<feature type="transmembrane region" description="Helical" evidence="10">
    <location>
        <begin position="56"/>
        <end position="78"/>
    </location>
</feature>
<dbReference type="VEuPathDB" id="VectorBase:AFAF000554"/>
<dbReference type="Pfam" id="PF02949">
    <property type="entry name" value="7tm_6"/>
    <property type="match status" value="1"/>
</dbReference>
<dbReference type="GO" id="GO:0007165">
    <property type="term" value="P:signal transduction"/>
    <property type="evidence" value="ECO:0007669"/>
    <property type="project" value="UniProtKB-KW"/>
</dbReference>
<accession>A0A182Q0D3</accession>
<dbReference type="EnsemblMetazoa" id="AFAF000554-RA">
    <property type="protein sequence ID" value="AFAF000554-PA"/>
    <property type="gene ID" value="AFAF000554"/>
</dbReference>
<dbReference type="STRING" id="69004.A0A182Q0D3"/>
<organism evidence="11 12">
    <name type="scientific">Anopheles farauti</name>
    <dbReference type="NCBI Taxonomy" id="69004"/>
    <lineage>
        <taxon>Eukaryota</taxon>
        <taxon>Metazoa</taxon>
        <taxon>Ecdysozoa</taxon>
        <taxon>Arthropoda</taxon>
        <taxon>Hexapoda</taxon>
        <taxon>Insecta</taxon>
        <taxon>Pterygota</taxon>
        <taxon>Neoptera</taxon>
        <taxon>Endopterygota</taxon>
        <taxon>Diptera</taxon>
        <taxon>Nematocera</taxon>
        <taxon>Culicoidea</taxon>
        <taxon>Culicidae</taxon>
        <taxon>Anophelinae</taxon>
        <taxon>Anopheles</taxon>
    </lineage>
</organism>
<dbReference type="GO" id="GO:0005886">
    <property type="term" value="C:plasma membrane"/>
    <property type="evidence" value="ECO:0007669"/>
    <property type="project" value="UniProtKB-SubCell"/>
</dbReference>
<keyword evidence="7 10" id="KW-0472">Membrane</keyword>
<keyword evidence="12" id="KW-1185">Reference proteome</keyword>
<dbReference type="GO" id="GO:0004984">
    <property type="term" value="F:olfactory receptor activity"/>
    <property type="evidence" value="ECO:0007669"/>
    <property type="project" value="InterPro"/>
</dbReference>
<evidence type="ECO:0000256" key="1">
    <source>
        <dbReference type="ARBA" id="ARBA00004651"/>
    </source>
</evidence>
<proteinExistence type="predicted"/>